<feature type="transmembrane region" description="Helical" evidence="8">
    <location>
        <begin position="163"/>
        <end position="190"/>
    </location>
</feature>
<comment type="subcellular location">
    <subcellularLocation>
        <location evidence="1">Cell membrane</location>
        <topology evidence="1">Multi-pass membrane protein</topology>
    </subcellularLocation>
</comment>
<feature type="transmembrane region" description="Helical" evidence="8">
    <location>
        <begin position="345"/>
        <end position="363"/>
    </location>
</feature>
<evidence type="ECO:0000256" key="3">
    <source>
        <dbReference type="ARBA" id="ARBA00022676"/>
    </source>
</evidence>
<evidence type="ECO:0000256" key="8">
    <source>
        <dbReference type="SAM" id="Phobius"/>
    </source>
</evidence>
<keyword evidence="5 8" id="KW-0812">Transmembrane</keyword>
<feature type="transmembrane region" description="Helical" evidence="8">
    <location>
        <begin position="295"/>
        <end position="313"/>
    </location>
</feature>
<evidence type="ECO:0000256" key="1">
    <source>
        <dbReference type="ARBA" id="ARBA00004651"/>
    </source>
</evidence>
<organism evidence="9 10">
    <name type="scientific">Candidatus Korobacter versatilis</name>
    <dbReference type="NCBI Taxonomy" id="658062"/>
    <lineage>
        <taxon>Bacteria</taxon>
        <taxon>Pseudomonadati</taxon>
        <taxon>Acidobacteriota</taxon>
        <taxon>Terriglobia</taxon>
        <taxon>Terriglobales</taxon>
        <taxon>Candidatus Korobacteraceae</taxon>
        <taxon>Candidatus Korobacter</taxon>
    </lineage>
</organism>
<feature type="transmembrane region" description="Helical" evidence="8">
    <location>
        <begin position="78"/>
        <end position="103"/>
    </location>
</feature>
<keyword evidence="4" id="KW-0808">Transferase</keyword>
<dbReference type="GO" id="GO:0005886">
    <property type="term" value="C:plasma membrane"/>
    <property type="evidence" value="ECO:0007669"/>
    <property type="project" value="UniProtKB-SubCell"/>
</dbReference>
<evidence type="ECO:0000256" key="7">
    <source>
        <dbReference type="ARBA" id="ARBA00023136"/>
    </source>
</evidence>
<dbReference type="GO" id="GO:0009103">
    <property type="term" value="P:lipopolysaccharide biosynthetic process"/>
    <property type="evidence" value="ECO:0007669"/>
    <property type="project" value="UniProtKB-ARBA"/>
</dbReference>
<evidence type="ECO:0000313" key="10">
    <source>
        <dbReference type="Proteomes" id="UP000779809"/>
    </source>
</evidence>
<evidence type="ECO:0000256" key="5">
    <source>
        <dbReference type="ARBA" id="ARBA00022692"/>
    </source>
</evidence>
<feature type="transmembrane region" description="Helical" evidence="8">
    <location>
        <begin position="319"/>
        <end position="338"/>
    </location>
</feature>
<keyword evidence="6 8" id="KW-1133">Transmembrane helix</keyword>
<evidence type="ECO:0000313" key="9">
    <source>
        <dbReference type="EMBL" id="MBI2677220.1"/>
    </source>
</evidence>
<evidence type="ECO:0000256" key="4">
    <source>
        <dbReference type="ARBA" id="ARBA00022679"/>
    </source>
</evidence>
<comment type="caution">
    <text evidence="9">The sequence shown here is derived from an EMBL/GenBank/DDBJ whole genome shotgun (WGS) entry which is preliminary data.</text>
</comment>
<feature type="transmembrane region" description="Helical" evidence="8">
    <location>
        <begin position="110"/>
        <end position="131"/>
    </location>
</feature>
<keyword evidence="7 8" id="KW-0472">Membrane</keyword>
<dbReference type="GO" id="GO:0016763">
    <property type="term" value="F:pentosyltransferase activity"/>
    <property type="evidence" value="ECO:0007669"/>
    <property type="project" value="TreeGrafter"/>
</dbReference>
<evidence type="ECO:0000256" key="2">
    <source>
        <dbReference type="ARBA" id="ARBA00022475"/>
    </source>
</evidence>
<feature type="transmembrane region" description="Helical" evidence="8">
    <location>
        <begin position="137"/>
        <end position="156"/>
    </location>
</feature>
<accession>A0A932EN11</accession>
<feature type="transmembrane region" description="Helical" evidence="8">
    <location>
        <begin position="12"/>
        <end position="32"/>
    </location>
</feature>
<protein>
    <submittedName>
        <fullName evidence="9">Glycosyltransferase</fullName>
    </submittedName>
</protein>
<sequence>MTTGRAAPRWPLHPALVFALLFSALFALHAPLLRLPYFWDEAGYYVPAAHDLLLHGSLIPQETVSNAHPPLVMAWLALWWKISAFTPAVTRTAMLLVAAFALLGLFRLALVVSNAAVATATVACTALYSVFFMQSSLAHVDVAAAAFTLWALSYYVEDRRWMCALMFSLAALSKETAIIAPLALLMWAWVATFLNLRSGLGVALPTRRSVALPVPLLPLVLWFAYHYAKTGYVFGNPEFVRYNVTATLDPLRFLLAAVQRLWQAFGHMNLFVLTAATAVAMLLPPQPKRERIAIPHQLTFAVVIAAYVAALALVGGAVLARYMLPVVPLVILVCVSTLWRRVRGWQVAVAAVCATFVAAWFVAPPYRIAPEDNLAYRDFIQLHAKAEALLAQRYPGARVLTAWPASDELTKPYLGYVKKPLSVVRLENFTLEQIQLAQTASFASRSPYDVALLFSTKYEPAKLVRWGFWERQQKRFFDYHQDVPPQFAAQMLGGNIVFEEHRGAEWVAVVEFKRARDVRLLPLR</sequence>
<dbReference type="AlphaFoldDB" id="A0A932EN11"/>
<name>A0A932EN11_9BACT</name>
<keyword evidence="3" id="KW-0328">Glycosyltransferase</keyword>
<proteinExistence type="predicted"/>
<evidence type="ECO:0000256" key="6">
    <source>
        <dbReference type="ARBA" id="ARBA00022989"/>
    </source>
</evidence>
<dbReference type="PANTHER" id="PTHR33908">
    <property type="entry name" value="MANNOSYLTRANSFERASE YKCB-RELATED"/>
    <property type="match status" value="1"/>
</dbReference>
<dbReference type="InterPro" id="IPR050297">
    <property type="entry name" value="LipidA_mod_glycosyltrf_83"/>
</dbReference>
<feature type="transmembrane region" description="Helical" evidence="8">
    <location>
        <begin position="264"/>
        <end position="283"/>
    </location>
</feature>
<reference evidence="9" key="1">
    <citation type="submission" date="2020-07" db="EMBL/GenBank/DDBJ databases">
        <title>Huge and variable diversity of episymbiotic CPR bacteria and DPANN archaea in groundwater ecosystems.</title>
        <authorList>
            <person name="He C.Y."/>
            <person name="Keren R."/>
            <person name="Whittaker M."/>
            <person name="Farag I.F."/>
            <person name="Doudna J."/>
            <person name="Cate J.H.D."/>
            <person name="Banfield J.F."/>
        </authorList>
    </citation>
    <scope>NUCLEOTIDE SEQUENCE</scope>
    <source>
        <strain evidence="9">NC_groundwater_580_Pr5_B-0.1um_64_19</strain>
    </source>
</reference>
<dbReference type="EMBL" id="JACPNR010000002">
    <property type="protein sequence ID" value="MBI2677220.1"/>
    <property type="molecule type" value="Genomic_DNA"/>
</dbReference>
<dbReference type="Proteomes" id="UP000779809">
    <property type="component" value="Unassembled WGS sequence"/>
</dbReference>
<dbReference type="PANTHER" id="PTHR33908:SF11">
    <property type="entry name" value="MEMBRANE PROTEIN"/>
    <property type="match status" value="1"/>
</dbReference>
<keyword evidence="2" id="KW-1003">Cell membrane</keyword>
<gene>
    <name evidence="9" type="ORF">HYX28_00395</name>
</gene>